<reference evidence="2 3" key="1">
    <citation type="submission" date="2017-03" db="EMBL/GenBank/DDBJ databases">
        <title>Paenibacillus larvae genome sequencing.</title>
        <authorList>
            <person name="Dingman D.W."/>
        </authorList>
    </citation>
    <scope>NUCLEOTIDE SEQUENCE [LARGE SCALE GENOMIC DNA]</scope>
    <source>
        <strain evidence="2 3">SAG 10367</strain>
    </source>
</reference>
<gene>
    <name evidence="2" type="ORF">B7C51_07500</name>
</gene>
<sequence>MLCTLLTSTAFCESCPSCVHAIGNPLPGEPHIRLRFHGNSEHLTAELLPEVYRWALYLQQEGLLTRLVVDTYEPEIERYGGPALIGLAESVFATDSQTTALWLGLKRTGQIGLSMEMIGTISVIDIMEQFNVPFADQLKLLDSMAFRKEYLEEFRKERRLYLSLGDSFHDWENLLKHRDGKILYEGMKARRHALRQYQKAVRDQEEDGLLYNSFYNILSSMIHLHLNRLLGIDRRREKKVLTLALHTLYNLQYIRGNRKAKENEIHE</sequence>
<name>A0A1V0UQY7_9BACL</name>
<dbReference type="InterPro" id="IPR023809">
    <property type="entry name" value="Thiopep_bacteriocin_synth_dom"/>
</dbReference>
<evidence type="ECO:0000313" key="2">
    <source>
        <dbReference type="EMBL" id="ARF67705.1"/>
    </source>
</evidence>
<evidence type="ECO:0000313" key="3">
    <source>
        <dbReference type="Proteomes" id="UP000192727"/>
    </source>
</evidence>
<protein>
    <recommendedName>
        <fullName evidence="1">Thiopeptide-type bacteriocin biosynthesis domain-containing protein</fullName>
    </recommendedName>
</protein>
<organism evidence="2 3">
    <name type="scientific">Paenibacillus larvae subsp. pulvifaciens</name>
    <dbReference type="NCBI Taxonomy" id="1477"/>
    <lineage>
        <taxon>Bacteria</taxon>
        <taxon>Bacillati</taxon>
        <taxon>Bacillota</taxon>
        <taxon>Bacilli</taxon>
        <taxon>Bacillales</taxon>
        <taxon>Paenibacillaceae</taxon>
        <taxon>Paenibacillus</taxon>
    </lineage>
</organism>
<dbReference type="Pfam" id="PF14028">
    <property type="entry name" value="Lant_dehydr_C"/>
    <property type="match status" value="1"/>
</dbReference>
<accession>A0A1V0UQY7</accession>
<proteinExistence type="predicted"/>
<dbReference type="NCBIfam" id="TIGR03891">
    <property type="entry name" value="thiopep_ocin"/>
    <property type="match status" value="1"/>
</dbReference>
<dbReference type="AlphaFoldDB" id="A0A1V0UQY7"/>
<dbReference type="EMBL" id="CP020557">
    <property type="protein sequence ID" value="ARF67705.1"/>
    <property type="molecule type" value="Genomic_DNA"/>
</dbReference>
<evidence type="ECO:0000259" key="1">
    <source>
        <dbReference type="Pfam" id="PF14028"/>
    </source>
</evidence>
<dbReference type="Proteomes" id="UP000192727">
    <property type="component" value="Chromosome"/>
</dbReference>
<feature type="domain" description="Thiopeptide-type bacteriocin biosynthesis" evidence="1">
    <location>
        <begin position="28"/>
        <end position="247"/>
    </location>
</feature>